<organism evidence="2">
    <name type="scientific">Sediminibacterium sp. KACHI17</name>
    <dbReference type="NCBI Taxonomy" id="1751071"/>
    <lineage>
        <taxon>Bacteria</taxon>
        <taxon>Pseudomonadati</taxon>
        <taxon>Bacteroidota</taxon>
        <taxon>Chitinophagia</taxon>
        <taxon>Chitinophagales</taxon>
        <taxon>Chitinophagaceae</taxon>
        <taxon>Sediminibacterium</taxon>
    </lineage>
</organism>
<keyword evidence="1" id="KW-0732">Signal</keyword>
<reference evidence="2" key="1">
    <citation type="submission" date="2024-02" db="EMBL/GenBank/DDBJ databases">
        <title>Sediminibacterium planktonica sp. nov. and Sediminibacterium longus sp. nov., isolated from surface lake and river water.</title>
        <authorList>
            <person name="Watanabe K."/>
            <person name="Takemine S."/>
            <person name="Ishii Y."/>
            <person name="Ogata Y."/>
            <person name="Shindo C."/>
            <person name="Suda W."/>
        </authorList>
    </citation>
    <scope>NUCLEOTIDE SEQUENCE</scope>
    <source>
        <strain evidence="2">KACHI17</strain>
    </source>
</reference>
<accession>A0AAT9GKN3</accession>
<evidence type="ECO:0000256" key="1">
    <source>
        <dbReference type="SAM" id="SignalP"/>
    </source>
</evidence>
<dbReference type="AlphaFoldDB" id="A0AAT9GKN3"/>
<evidence type="ECO:0000313" key="2">
    <source>
        <dbReference type="EMBL" id="BFG71258.1"/>
    </source>
</evidence>
<gene>
    <name evidence="2" type="ORF">KACHI17_21390</name>
</gene>
<proteinExistence type="predicted"/>
<feature type="chain" id="PRO_5043916434" description="Outer membrane protein beta-barrel domain-containing protein" evidence="1">
    <location>
        <begin position="21"/>
        <end position="222"/>
    </location>
</feature>
<feature type="signal peptide" evidence="1">
    <location>
        <begin position="1"/>
        <end position="20"/>
    </location>
</feature>
<protein>
    <recommendedName>
        <fullName evidence="3">Outer membrane protein beta-barrel domain-containing protein</fullName>
    </recommendedName>
</protein>
<dbReference type="RefSeq" id="WP_353548893.1">
    <property type="nucleotide sequence ID" value="NZ_AP029612.1"/>
</dbReference>
<sequence>MNKKIYIVFFLSILSLTTLAQTDTTKSIRKSDAKDLEENGFKINTKVFKFGASLGFNYLTQDIFDPVLSPVDNSLKLQRVNPVSFLLSTTVIVNPISSYYRKIGKDGKPYGDVYSVPSRLSFIGTVNLAQFGASQTASFNKKIDGGLGLGIRLNNDFHLGISAEMISVRQLRDYIVNDFTDKPIVVNNVTLNALDISDNKLFVDKYYFGLSIKFIYVLVGKE</sequence>
<name>A0AAT9GKN3_9BACT</name>
<dbReference type="EMBL" id="AP029612">
    <property type="protein sequence ID" value="BFG71258.1"/>
    <property type="molecule type" value="Genomic_DNA"/>
</dbReference>
<evidence type="ECO:0008006" key="3">
    <source>
        <dbReference type="Google" id="ProtNLM"/>
    </source>
</evidence>